<reference evidence="1" key="1">
    <citation type="submission" date="2014-11" db="EMBL/GenBank/DDBJ databases">
        <authorList>
            <person name="Amaro Gonzalez C."/>
        </authorList>
    </citation>
    <scope>NUCLEOTIDE SEQUENCE</scope>
</reference>
<evidence type="ECO:0000313" key="1">
    <source>
        <dbReference type="EMBL" id="JAH47317.1"/>
    </source>
</evidence>
<dbReference type="AlphaFoldDB" id="A0A0E9T1D9"/>
<name>A0A0E9T1D9_ANGAN</name>
<dbReference type="EMBL" id="GBXM01061260">
    <property type="protein sequence ID" value="JAH47317.1"/>
    <property type="molecule type" value="Transcribed_RNA"/>
</dbReference>
<sequence length="34" mass="4113">MHYSDDFIGIYLHIYLCVDHKGFQYFNRDTICPS</sequence>
<protein>
    <submittedName>
        <fullName evidence="1">Uncharacterized protein</fullName>
    </submittedName>
</protein>
<accession>A0A0E9T1D9</accession>
<organism evidence="1">
    <name type="scientific">Anguilla anguilla</name>
    <name type="common">European freshwater eel</name>
    <name type="synonym">Muraena anguilla</name>
    <dbReference type="NCBI Taxonomy" id="7936"/>
    <lineage>
        <taxon>Eukaryota</taxon>
        <taxon>Metazoa</taxon>
        <taxon>Chordata</taxon>
        <taxon>Craniata</taxon>
        <taxon>Vertebrata</taxon>
        <taxon>Euteleostomi</taxon>
        <taxon>Actinopterygii</taxon>
        <taxon>Neopterygii</taxon>
        <taxon>Teleostei</taxon>
        <taxon>Anguilliformes</taxon>
        <taxon>Anguillidae</taxon>
        <taxon>Anguilla</taxon>
    </lineage>
</organism>
<proteinExistence type="predicted"/>
<reference evidence="1" key="2">
    <citation type="journal article" date="2015" name="Fish Shellfish Immunol.">
        <title>Early steps in the European eel (Anguilla anguilla)-Vibrio vulnificus interaction in the gills: Role of the RtxA13 toxin.</title>
        <authorList>
            <person name="Callol A."/>
            <person name="Pajuelo D."/>
            <person name="Ebbesson L."/>
            <person name="Teles M."/>
            <person name="MacKenzie S."/>
            <person name="Amaro C."/>
        </authorList>
    </citation>
    <scope>NUCLEOTIDE SEQUENCE</scope>
</reference>